<gene>
    <name evidence="1" type="ORF">CVIC8964_1344</name>
</gene>
<evidence type="ECO:0000313" key="1">
    <source>
        <dbReference type="EMBL" id="ARR02731.1"/>
    </source>
</evidence>
<organism evidence="1 2">
    <name type="scientific">Campylobacter vicugnae</name>
    <dbReference type="NCBI Taxonomy" id="1660076"/>
    <lineage>
        <taxon>Bacteria</taxon>
        <taxon>Pseudomonadati</taxon>
        <taxon>Campylobacterota</taxon>
        <taxon>Epsilonproteobacteria</taxon>
        <taxon>Campylobacterales</taxon>
        <taxon>Campylobacteraceae</taxon>
        <taxon>Campylobacter</taxon>
    </lineage>
</organism>
<dbReference type="EMBL" id="CP018791">
    <property type="protein sequence ID" value="ARR02731.1"/>
    <property type="molecule type" value="Genomic_DNA"/>
</dbReference>
<dbReference type="RefSeq" id="WP_086333977.1">
    <property type="nucleotide sequence ID" value="NZ_CP018791.1"/>
</dbReference>
<name>A0A1X9T2N3_9BACT</name>
<sequence>MKLDKLQLHPAPISDAIFLGEIKNHMYVNKIDFTQQFYLCLAEMCVKQLSKTDDSEITFSAEIENGLVVEIKACIKKEEDETSSTPNI</sequence>
<protein>
    <submittedName>
        <fullName evidence="1">Uncharacterized protein</fullName>
    </submittedName>
</protein>
<evidence type="ECO:0000313" key="2">
    <source>
        <dbReference type="Proteomes" id="UP000194265"/>
    </source>
</evidence>
<reference evidence="1 2" key="1">
    <citation type="journal article" date="2017" name="Genome Biol. Evol.">
        <title>Comparative Genomic Analysis Identifies a Campylobacter Clade Deficient in Selenium Metabolism.</title>
        <authorList>
            <person name="Miller W.G."/>
            <person name="Yee E."/>
            <person name="Lopes B.S."/>
            <person name="Chapman M.H."/>
            <person name="Huynh S."/>
            <person name="Bono J.L."/>
            <person name="Parker C.T."/>
            <person name="Strachan N.J.C."/>
            <person name="Forbes K.J."/>
        </authorList>
    </citation>
    <scope>NUCLEOTIDE SEQUENCE [LARGE SCALE GENOMIC DNA]</scope>
    <source>
        <strain evidence="1 2">RM8964</strain>
    </source>
</reference>
<dbReference type="Proteomes" id="UP000194265">
    <property type="component" value="Chromosome"/>
</dbReference>
<dbReference type="STRING" id="1660074.CVIC8964_1344"/>
<proteinExistence type="predicted"/>
<dbReference type="AlphaFoldDB" id="A0A1X9T2N3"/>
<accession>A0A1X9T2N3</accession>